<keyword evidence="2" id="KW-0012">Acyltransferase</keyword>
<accession>A0A431VG09</accession>
<dbReference type="InterPro" id="IPR000182">
    <property type="entry name" value="GNAT_dom"/>
</dbReference>
<keyword evidence="1 4" id="KW-0808">Transferase</keyword>
<sequence>MTTSSVRTVFDRLGPEYSPLDAGTRAVVAQFLFVHLDEYGDSLADIQACLDYAEERGGAVFAAYDGDELLGASITNRTGMQGFIPENILVYIAVHADARGKGVGKSLMEAITSALDGSIALHVEPQNPAKALYEKYGFTNKYLEMRLTR</sequence>
<reference evidence="4 5" key="1">
    <citation type="submission" date="2018-12" db="EMBL/GenBank/DDBJ databases">
        <title>Deinococcus radiophilus ATCC 27603 genome sequencing and assembly.</title>
        <authorList>
            <person name="Maclea K.S."/>
            <person name="Maynard C.R."/>
        </authorList>
    </citation>
    <scope>NUCLEOTIDE SEQUENCE [LARGE SCALE GENOMIC DNA]</scope>
    <source>
        <strain evidence="4 5">ATCC 27603</strain>
    </source>
</reference>
<dbReference type="AlphaFoldDB" id="A0A431VG09"/>
<dbReference type="Gene3D" id="3.40.630.30">
    <property type="match status" value="1"/>
</dbReference>
<dbReference type="SUPFAM" id="SSF55729">
    <property type="entry name" value="Acyl-CoA N-acyltransferases (Nat)"/>
    <property type="match status" value="1"/>
</dbReference>
<dbReference type="InterPro" id="IPR016181">
    <property type="entry name" value="Acyl_CoA_acyltransferase"/>
</dbReference>
<evidence type="ECO:0000313" key="5">
    <source>
        <dbReference type="Proteomes" id="UP000277766"/>
    </source>
</evidence>
<dbReference type="PROSITE" id="PS51186">
    <property type="entry name" value="GNAT"/>
    <property type="match status" value="1"/>
</dbReference>
<evidence type="ECO:0000313" key="4">
    <source>
        <dbReference type="EMBL" id="RTR19417.1"/>
    </source>
</evidence>
<dbReference type="Pfam" id="PF13508">
    <property type="entry name" value="Acetyltransf_7"/>
    <property type="match status" value="1"/>
</dbReference>
<organism evidence="4 5">
    <name type="scientific">Deinococcus radiophilus</name>
    <dbReference type="NCBI Taxonomy" id="32062"/>
    <lineage>
        <taxon>Bacteria</taxon>
        <taxon>Thermotogati</taxon>
        <taxon>Deinococcota</taxon>
        <taxon>Deinococci</taxon>
        <taxon>Deinococcales</taxon>
        <taxon>Deinococcaceae</taxon>
        <taxon>Deinococcus</taxon>
    </lineage>
</organism>
<dbReference type="PANTHER" id="PTHR43420">
    <property type="entry name" value="ACETYLTRANSFERASE"/>
    <property type="match status" value="1"/>
</dbReference>
<gene>
    <name evidence="4" type="ORF">EJ104_13460</name>
</gene>
<dbReference type="EMBL" id="RXPE01000059">
    <property type="protein sequence ID" value="RTR19417.1"/>
    <property type="molecule type" value="Genomic_DNA"/>
</dbReference>
<proteinExistence type="predicted"/>
<dbReference type="RefSeq" id="WP_126353632.1">
    <property type="nucleotide sequence ID" value="NZ_CP086380.1"/>
</dbReference>
<keyword evidence="5" id="KW-1185">Reference proteome</keyword>
<dbReference type="PANTHER" id="PTHR43420:SF51">
    <property type="entry name" value="PEPTIDYL-LYSINE N-ACETYLTRANSFERASE YIAC"/>
    <property type="match status" value="1"/>
</dbReference>
<dbReference type="InterPro" id="IPR050680">
    <property type="entry name" value="YpeA/RimI_acetyltransf"/>
</dbReference>
<evidence type="ECO:0000256" key="1">
    <source>
        <dbReference type="ARBA" id="ARBA00022679"/>
    </source>
</evidence>
<name>A0A431VG09_9DEIO</name>
<feature type="domain" description="N-acetyltransferase" evidence="3">
    <location>
        <begin position="15"/>
        <end position="149"/>
    </location>
</feature>
<evidence type="ECO:0000256" key="2">
    <source>
        <dbReference type="ARBA" id="ARBA00023315"/>
    </source>
</evidence>
<dbReference type="Proteomes" id="UP000277766">
    <property type="component" value="Unassembled WGS sequence"/>
</dbReference>
<protein>
    <submittedName>
        <fullName evidence="4">N-acetyltransferase</fullName>
    </submittedName>
</protein>
<dbReference type="CDD" id="cd04301">
    <property type="entry name" value="NAT_SF"/>
    <property type="match status" value="1"/>
</dbReference>
<dbReference type="GO" id="GO:0016747">
    <property type="term" value="F:acyltransferase activity, transferring groups other than amino-acyl groups"/>
    <property type="evidence" value="ECO:0007669"/>
    <property type="project" value="InterPro"/>
</dbReference>
<evidence type="ECO:0000259" key="3">
    <source>
        <dbReference type="PROSITE" id="PS51186"/>
    </source>
</evidence>
<comment type="caution">
    <text evidence="4">The sequence shown here is derived from an EMBL/GenBank/DDBJ whole genome shotgun (WGS) entry which is preliminary data.</text>
</comment>
<dbReference type="OrthoDB" id="156739at2"/>